<feature type="compositionally biased region" description="Low complexity" evidence="1">
    <location>
        <begin position="1456"/>
        <end position="1468"/>
    </location>
</feature>
<feature type="region of interest" description="Disordered" evidence="1">
    <location>
        <begin position="216"/>
        <end position="268"/>
    </location>
</feature>
<feature type="compositionally biased region" description="Low complexity" evidence="1">
    <location>
        <begin position="1655"/>
        <end position="1691"/>
    </location>
</feature>
<feature type="compositionally biased region" description="Polar residues" evidence="1">
    <location>
        <begin position="1635"/>
        <end position="1644"/>
    </location>
</feature>
<feature type="region of interest" description="Disordered" evidence="1">
    <location>
        <begin position="1561"/>
        <end position="1597"/>
    </location>
</feature>
<dbReference type="GO" id="GO:0005813">
    <property type="term" value="C:centrosome"/>
    <property type="evidence" value="ECO:0007669"/>
    <property type="project" value="InterPro"/>
</dbReference>
<evidence type="ECO:0000313" key="3">
    <source>
        <dbReference type="Proteomes" id="UP000005215"/>
    </source>
</evidence>
<dbReference type="InterPro" id="IPR028750">
    <property type="entry name" value="CEP350/CC187"/>
</dbReference>
<feature type="region of interest" description="Disordered" evidence="1">
    <location>
        <begin position="2109"/>
        <end position="2130"/>
    </location>
</feature>
<dbReference type="Proteomes" id="UP000005215">
    <property type="component" value="Unassembled WGS sequence"/>
</dbReference>
<dbReference type="InParanoid" id="I3MYZ7"/>
<reference evidence="2" key="2">
    <citation type="submission" date="2025-08" db="UniProtKB">
        <authorList>
            <consortium name="Ensembl"/>
        </authorList>
    </citation>
    <scope>IDENTIFICATION</scope>
</reference>
<feature type="compositionally biased region" description="Polar residues" evidence="1">
    <location>
        <begin position="1696"/>
        <end position="1734"/>
    </location>
</feature>
<feature type="compositionally biased region" description="Polar residues" evidence="1">
    <location>
        <begin position="963"/>
        <end position="981"/>
    </location>
</feature>
<name>I3MYZ7_ICTTR</name>
<feature type="region of interest" description="Disordered" evidence="1">
    <location>
        <begin position="438"/>
        <end position="508"/>
    </location>
</feature>
<dbReference type="GO" id="GO:0008017">
    <property type="term" value="F:microtubule binding"/>
    <property type="evidence" value="ECO:0007669"/>
    <property type="project" value="InterPro"/>
</dbReference>
<feature type="region of interest" description="Disordered" evidence="1">
    <location>
        <begin position="1160"/>
        <end position="1424"/>
    </location>
</feature>
<feature type="region of interest" description="Disordered" evidence="1">
    <location>
        <begin position="1854"/>
        <end position="1907"/>
    </location>
</feature>
<reference evidence="3" key="1">
    <citation type="submission" date="2011-11" db="EMBL/GenBank/DDBJ databases">
        <title>The Draft Genome of Spermophilus tridecemlineatus.</title>
        <authorList>
            <consortium name="The Broad Institute Genome Assembly &amp; Analysis Group"/>
            <consortium name="Computational R&amp;D Group"/>
            <consortium name="and Sequencing Platform"/>
            <person name="Di Palma F."/>
            <person name="Alfoldi J."/>
            <person name="Johnson J."/>
            <person name="Berlin A."/>
            <person name="Gnerre S."/>
            <person name="Jaffe D."/>
            <person name="MacCallum I."/>
            <person name="Young S."/>
            <person name="Walker B.J."/>
            <person name="Lindblad-Toh K."/>
        </authorList>
    </citation>
    <scope>NUCLEOTIDE SEQUENCE [LARGE SCALE GENOMIC DNA]</scope>
</reference>
<dbReference type="PANTHER" id="PTHR13958:SF5">
    <property type="entry name" value="COILED-COIL DOMAIN-CONTAINING PROTEIN 187"/>
    <property type="match status" value="1"/>
</dbReference>
<evidence type="ECO:0008006" key="4">
    <source>
        <dbReference type="Google" id="ProtNLM"/>
    </source>
</evidence>
<keyword evidence="3" id="KW-1185">Reference proteome</keyword>
<feature type="compositionally biased region" description="Low complexity" evidence="1">
    <location>
        <begin position="997"/>
        <end position="1011"/>
    </location>
</feature>
<evidence type="ECO:0000256" key="1">
    <source>
        <dbReference type="SAM" id="MobiDB-lite"/>
    </source>
</evidence>
<feature type="region of interest" description="Disordered" evidence="1">
    <location>
        <begin position="1620"/>
        <end position="1736"/>
    </location>
</feature>
<feature type="region of interest" description="Disordered" evidence="1">
    <location>
        <begin position="2059"/>
        <end position="2092"/>
    </location>
</feature>
<feature type="compositionally biased region" description="Low complexity" evidence="1">
    <location>
        <begin position="27"/>
        <end position="43"/>
    </location>
</feature>
<evidence type="ECO:0000313" key="2">
    <source>
        <dbReference type="Ensembl" id="ENSSTOP00000017343.2"/>
    </source>
</evidence>
<feature type="region of interest" description="Disordered" evidence="1">
    <location>
        <begin position="387"/>
        <end position="417"/>
    </location>
</feature>
<dbReference type="PANTHER" id="PTHR13958">
    <property type="entry name" value="CENTROSOME-ASSOCIATED PROTEIN 350"/>
    <property type="match status" value="1"/>
</dbReference>
<feature type="compositionally biased region" description="Basic and acidic residues" evidence="1">
    <location>
        <begin position="398"/>
        <end position="407"/>
    </location>
</feature>
<feature type="compositionally biased region" description="Polar residues" evidence="1">
    <location>
        <begin position="81"/>
        <end position="101"/>
    </location>
</feature>
<sequence>MEEPSPSMEACSLPLWAVNQEDRDGDSSVSSGRISGSSGGHESCAPPRGPWRERPPQMLGPRRHPRKSNPRLEQLRDKIRAQTQWQASCASLGTSAPSSASRLYKAASPAPRSKTRKATSSLPAPTRCPGFSDLHAAEPRMEDIVLSGLGHELSQVTQREASVPREKTKRTRNISWKREKPAQSLCPSGPAKGKDSELVGVHAWRKGQALVRLLLGPPPARPRLQSKAPSRDWAPSVELGDSKRATATRGSPIHAWLPRPASAGSDQRLSEITPSLTSQDQPETVQTAMAILKDLRQQIQAGLELARSPRDRPKLRPAKAEPQSPAGRQQRDPPGSRDVQGSFSKSSWAMTEGKCSSLERPSSSCLQQPWHTLAKWESYPQRAWVAQGRDPPFQRSRKNPDKLDTFSRRPWSTSGGQTCHQRAWAACEDLEPAVSRPWSSLERPHSVPQQPWSSSFGQRTAPPSKLRAAVPHSLGTKQAWSRPSQGHPQNLLGKEQDSSSSGSCPRLRAPLCQPHSSESLRDFMRHKAQAWRQQALERKAVATRTLELRNHRLQEVYRKQREAVLGKAVPVVSQTNPGIVTFVPSSARSGGLEAPGNLASPVLQWNKVTSGKVLGAQEAPGSFCLCLNRAWDHTETLQTGTGAPLLLSTASSLGPLHLQDLSRGLCVYLDPQEADRLGSSGPLQFQYKQARLQALETMANVLKQRIDILTTKLRGAEASDTALDWPPVGPSSAPAALTLTATACPSALMPNRETGTPQDWAGLQAKPLIPSSCFLNDDPELWNPSWETQSVSPRARHQSQPQGVEQRLWELEKRLQRDSDSFRSLGAPLGSSRRVPARGPTCSSLCLEDVPVARGPGLVMPWSTWSCGQQEPGGLPAGDPHSGHLADLEQKSSSFLESLKLNQQKQAQGLALLQQQAEHEVWETQMALDELLFKHQLKGLMEKDSAQPRPGTASKLEQLQISGDSEPQTLSGPASPSTRAPSTLGGDAALGPHVPEEGQASGAGQEASAEVGKPDPAPSQLPLTRLCPLDSPTHQGNASRPRSAHAAASRPFSLFTVGMLEQSLQEEKLCPLHQAELQRLRDMALEEKERAQLACMKHELGCLALRKRPQAVQKTLLERPQRAFSRREKEQREIQHLRAFHLSMHQDRKQLAQHQKAVLTAQSSATCPRQELRSQTQLPQNSSPEVQATVEKGSEPRQRLEGDLCPLTAPRPHRPTSQCPQRNPECSKVSQPPSVQLEEAPPETASHADGHLQPPRSAWGEVTPEASHPLVESGSQMDQGLGLPAGHPRSVTLRTVSSEPGEQPRVPVLNILSFGQLPGPDFPMQAAEVEGSTPRAQPKPQEAKEPPAGDSQTKPRIALAEESPPAPTDSPRWNLVEHSQQPQGGEGSCSPQEARVAESSTSQEGAELGLAVAGSPVGEPQDVENWQPGEQRVEACRQDLGVPFAWLETPRLAAFPAPAAPRSSSPAPQLGAPLDLDLESASRTCSGSSEAPASSPTSSTGSASDPSCSSLQEFQKVSATLVQLSDSSLSLSGLEAEVTPDADLDQSGDLSVHDSWEELTPPLSWGLHQGDPQPGGTPGVAGCMSWQRQGGNGAGSLGVSSMEVTVAGGLESRQSLLQESWPLSLPDTLYPRSGSELSEASNQIWDEDSRKNLWEAGVGAGPASGSSWPEGGSSDLKKSGQPQVPLPLLGPREGQESSGASQSLTRGSSMGKTKSASPETTSQGLLFQTPSTSDLDPPLSFPLGTSTSGGMCFGRGGLIPPQAPADCWEELWGAAVSLTTQRELPQTSPQPEVPLALQTPEVPSALDSPAAGSQVPGCRGGGGPAALEEAGPPGAIGFLAGILSPVDKELSCGSRDLLSPAHRDAHLPPPPPTPEAQRAREEAYPCSEDFPSPPEEAMFSGGSEDTSIATEDLPEEALPAALSPGPQGLGLCLGVPGKGGSLEGKLGESGSAVGSQALGSQGLEAASCPGSPLSEGTGSAPKGLPRPLALTLSLSQVACVAQQVLLRPLVASDTEVLLDTQGGRQDPALGLGFWAGVAPEESLGHMGRPWGGVWGTECAEREPGSGTLLGGLDGPLSRRTATPPTPWSAVPAASPPCPVPLLASVGEEGKGGLSCQAEDHPGAEDSMGREQLPGGHSTLVLDSGPCADLPGLEKGEGAQAVDLVSTQLTRSILCDSLAVLSGLIPQGSP</sequence>
<feature type="region of interest" description="Disordered" evidence="1">
    <location>
        <begin position="1962"/>
        <end position="1981"/>
    </location>
</feature>
<gene>
    <name evidence="2" type="primary">Ccdc187</name>
</gene>
<dbReference type="eggNOG" id="KOG4568">
    <property type="taxonomic scope" value="Eukaryota"/>
</dbReference>
<reference evidence="2" key="3">
    <citation type="submission" date="2025-09" db="UniProtKB">
        <authorList>
            <consortium name="Ensembl"/>
        </authorList>
    </citation>
    <scope>IDENTIFICATION</scope>
</reference>
<feature type="compositionally biased region" description="Low complexity" evidence="1">
    <location>
        <begin position="1484"/>
        <end position="1509"/>
    </location>
</feature>
<feature type="compositionally biased region" description="Polar residues" evidence="1">
    <location>
        <begin position="1160"/>
        <end position="1186"/>
    </location>
</feature>
<feature type="region of interest" description="Disordered" evidence="1">
    <location>
        <begin position="1"/>
        <end position="129"/>
    </location>
</feature>
<feature type="compositionally biased region" description="Polar residues" evidence="1">
    <location>
        <begin position="475"/>
        <end position="488"/>
    </location>
</feature>
<accession>I3MYZ7</accession>
<feature type="compositionally biased region" description="Basic and acidic residues" evidence="1">
    <location>
        <begin position="1192"/>
        <end position="1202"/>
    </location>
</feature>
<organism evidence="2 3">
    <name type="scientific">Ictidomys tridecemlineatus</name>
    <name type="common">Thirteen-lined ground squirrel</name>
    <name type="synonym">Spermophilus tridecemlineatus</name>
    <dbReference type="NCBI Taxonomy" id="43179"/>
    <lineage>
        <taxon>Eukaryota</taxon>
        <taxon>Metazoa</taxon>
        <taxon>Chordata</taxon>
        <taxon>Craniata</taxon>
        <taxon>Vertebrata</taxon>
        <taxon>Euteleostomi</taxon>
        <taxon>Mammalia</taxon>
        <taxon>Eutheria</taxon>
        <taxon>Euarchontoglires</taxon>
        <taxon>Glires</taxon>
        <taxon>Rodentia</taxon>
        <taxon>Sciuromorpha</taxon>
        <taxon>Sciuridae</taxon>
        <taxon>Xerinae</taxon>
        <taxon>Marmotini</taxon>
        <taxon>Ictidomys</taxon>
    </lineage>
</organism>
<proteinExistence type="predicted"/>
<feature type="compositionally biased region" description="Polar residues" evidence="1">
    <location>
        <begin position="339"/>
        <end position="348"/>
    </location>
</feature>
<feature type="region of interest" description="Disordered" evidence="1">
    <location>
        <begin position="963"/>
        <end position="1045"/>
    </location>
</feature>
<feature type="compositionally biased region" description="Polar residues" evidence="1">
    <location>
        <begin position="447"/>
        <end position="458"/>
    </location>
</feature>
<feature type="compositionally biased region" description="Basic and acidic residues" evidence="1">
    <location>
        <begin position="2117"/>
        <end position="2128"/>
    </location>
</feature>
<dbReference type="GeneTree" id="ENSGT00530000065015"/>
<protein>
    <recommendedName>
        <fullName evidence="4">Coiled-coil domain containing 187</fullName>
    </recommendedName>
</protein>
<dbReference type="Ensembl" id="ENSSTOT00000023906.2">
    <property type="protein sequence ID" value="ENSSTOP00000017343.2"/>
    <property type="gene ID" value="ENSSTOG00000021118.2"/>
</dbReference>
<feature type="region of interest" description="Disordered" evidence="1">
    <location>
        <begin position="305"/>
        <end position="348"/>
    </location>
</feature>
<dbReference type="STRING" id="43179.ENSSTOP00000017343"/>
<dbReference type="EMBL" id="AGTP01090727">
    <property type="status" value="NOT_ANNOTATED_CDS"/>
    <property type="molecule type" value="Genomic_DNA"/>
</dbReference>
<dbReference type="EMBL" id="AGTP01090728">
    <property type="status" value="NOT_ANNOTATED_CDS"/>
    <property type="molecule type" value="Genomic_DNA"/>
</dbReference>
<feature type="region of interest" description="Disordered" evidence="1">
    <location>
        <begin position="1456"/>
        <end position="1509"/>
    </location>
</feature>
<dbReference type="GO" id="GO:0034453">
    <property type="term" value="P:microtubule anchoring"/>
    <property type="evidence" value="ECO:0007669"/>
    <property type="project" value="InterPro"/>
</dbReference>